<dbReference type="EMBL" id="NIOJ01000041">
    <property type="protein sequence ID" value="PNT97042.1"/>
    <property type="molecule type" value="Genomic_DNA"/>
</dbReference>
<dbReference type="PROSITE" id="PS50928">
    <property type="entry name" value="ABC_TM1"/>
    <property type="match status" value="1"/>
</dbReference>
<organism evidence="9 10">
    <name type="scientific">Clostridium thermosuccinogenes</name>
    <dbReference type="NCBI Taxonomy" id="84032"/>
    <lineage>
        <taxon>Bacteria</taxon>
        <taxon>Bacillati</taxon>
        <taxon>Bacillota</taxon>
        <taxon>Clostridia</taxon>
        <taxon>Eubacteriales</taxon>
        <taxon>Clostridiaceae</taxon>
        <taxon>Clostridium</taxon>
    </lineage>
</organism>
<dbReference type="GO" id="GO:0005886">
    <property type="term" value="C:plasma membrane"/>
    <property type="evidence" value="ECO:0007669"/>
    <property type="project" value="UniProtKB-SubCell"/>
</dbReference>
<dbReference type="CDD" id="cd06261">
    <property type="entry name" value="TM_PBP2"/>
    <property type="match status" value="1"/>
</dbReference>
<dbReference type="OrthoDB" id="9787837at2"/>
<feature type="transmembrane region" description="Helical" evidence="7">
    <location>
        <begin position="146"/>
        <end position="170"/>
    </location>
</feature>
<keyword evidence="3" id="KW-1003">Cell membrane</keyword>
<reference evidence="9 10" key="1">
    <citation type="submission" date="2017-06" db="EMBL/GenBank/DDBJ databases">
        <title>Investigating the central metabolism of Clostridium thermosuccinogenes.</title>
        <authorList>
            <person name="Koendjbiharie J.G."/>
            <person name="van Kranenburg R."/>
        </authorList>
    </citation>
    <scope>NUCLEOTIDE SEQUENCE [LARGE SCALE GENOMIC DNA]</scope>
    <source>
        <strain evidence="9 10">DSM 5806</strain>
    </source>
</reference>
<dbReference type="InterPro" id="IPR000515">
    <property type="entry name" value="MetI-like"/>
</dbReference>
<keyword evidence="10" id="KW-1185">Reference proteome</keyword>
<feature type="transmembrane region" description="Helical" evidence="7">
    <location>
        <begin position="233"/>
        <end position="254"/>
    </location>
</feature>
<comment type="subcellular location">
    <subcellularLocation>
        <location evidence="1 7">Cell membrane</location>
        <topology evidence="1 7">Multi-pass membrane protein</topology>
    </subcellularLocation>
</comment>
<dbReference type="PANTHER" id="PTHR43744:SF1">
    <property type="entry name" value="BINDING-PROTEIN-DEPENDENT TRANSPORT SYSTEMS INNER MEMBRANE COMPONENT"/>
    <property type="match status" value="1"/>
</dbReference>
<keyword evidence="5 7" id="KW-1133">Transmembrane helix</keyword>
<evidence type="ECO:0000256" key="5">
    <source>
        <dbReference type="ARBA" id="ARBA00022989"/>
    </source>
</evidence>
<keyword evidence="6 7" id="KW-0472">Membrane</keyword>
<feature type="transmembrane region" description="Helical" evidence="7">
    <location>
        <begin position="176"/>
        <end position="196"/>
    </location>
</feature>
<feature type="transmembrane region" description="Helical" evidence="7">
    <location>
        <begin position="110"/>
        <end position="134"/>
    </location>
</feature>
<evidence type="ECO:0000256" key="2">
    <source>
        <dbReference type="ARBA" id="ARBA00022448"/>
    </source>
</evidence>
<evidence type="ECO:0000256" key="4">
    <source>
        <dbReference type="ARBA" id="ARBA00022692"/>
    </source>
</evidence>
<feature type="transmembrane region" description="Helical" evidence="7">
    <location>
        <begin position="45"/>
        <end position="66"/>
    </location>
</feature>
<evidence type="ECO:0000256" key="7">
    <source>
        <dbReference type="RuleBase" id="RU363032"/>
    </source>
</evidence>
<evidence type="ECO:0000256" key="3">
    <source>
        <dbReference type="ARBA" id="ARBA00022475"/>
    </source>
</evidence>
<keyword evidence="2 7" id="KW-0813">Transport</keyword>
<evidence type="ECO:0000259" key="8">
    <source>
        <dbReference type="PROSITE" id="PS50928"/>
    </source>
</evidence>
<dbReference type="Gene3D" id="1.10.3720.10">
    <property type="entry name" value="MetI-like"/>
    <property type="match status" value="1"/>
</dbReference>
<dbReference type="InterPro" id="IPR035906">
    <property type="entry name" value="MetI-like_sf"/>
</dbReference>
<evidence type="ECO:0000256" key="1">
    <source>
        <dbReference type="ARBA" id="ARBA00004651"/>
    </source>
</evidence>
<gene>
    <name evidence="9" type="ORF">CDQ84_14045</name>
</gene>
<dbReference type="Proteomes" id="UP000236151">
    <property type="component" value="Unassembled WGS sequence"/>
</dbReference>
<name>A0A2K2F3W1_9CLOT</name>
<dbReference type="RefSeq" id="WP_103082369.1">
    <property type="nucleotide sequence ID" value="NZ_CP021850.1"/>
</dbReference>
<evidence type="ECO:0000313" key="9">
    <source>
        <dbReference type="EMBL" id="PNT97042.1"/>
    </source>
</evidence>
<dbReference type="GO" id="GO:0055085">
    <property type="term" value="P:transmembrane transport"/>
    <property type="evidence" value="ECO:0007669"/>
    <property type="project" value="InterPro"/>
</dbReference>
<evidence type="ECO:0000256" key="6">
    <source>
        <dbReference type="ARBA" id="ARBA00023136"/>
    </source>
</evidence>
<comment type="similarity">
    <text evidence="7">Belongs to the binding-protein-dependent transport system permease family.</text>
</comment>
<feature type="domain" description="ABC transmembrane type-1" evidence="8">
    <location>
        <begin position="111"/>
        <end position="298"/>
    </location>
</feature>
<evidence type="ECO:0000313" key="10">
    <source>
        <dbReference type="Proteomes" id="UP000236151"/>
    </source>
</evidence>
<dbReference type="Pfam" id="PF00528">
    <property type="entry name" value="BPD_transp_1"/>
    <property type="match status" value="1"/>
</dbReference>
<proteinExistence type="inferred from homology"/>
<sequence>MAITKLNQPSIGIQRQKIKVKRRPQNAFIRFFTDKKSTRSVGGNIVLVISLALLAFLFLFPVIFMFSNAFKPLNELLKFPPDLIVKNPTLDNFFDLGAIYSNSLVPLSRYIFNTIFIVFVGTAGQILFSSMAAYPLAKYEFFGSEFISKLIVLALMFSTAVTAVPNYIIISKLGLIDTYWAIILPACSSTLGLYLMKNFMEQIPSSLIESASLDGANEFITLWVVIMPSVKPAWITLFIISFQSMWGVTGGTYIYSEELKTLSYALGQIASSGIARQGVMAAVSIIMFLIPTVIFIFMQSNVMQTMTTSGMKD</sequence>
<comment type="caution">
    <text evidence="9">The sequence shown here is derived from an EMBL/GenBank/DDBJ whole genome shotgun (WGS) entry which is preliminary data.</text>
</comment>
<dbReference type="AlphaFoldDB" id="A0A2K2F3W1"/>
<feature type="transmembrane region" description="Helical" evidence="7">
    <location>
        <begin position="274"/>
        <end position="297"/>
    </location>
</feature>
<dbReference type="SUPFAM" id="SSF161098">
    <property type="entry name" value="MetI-like"/>
    <property type="match status" value="1"/>
</dbReference>
<protein>
    <submittedName>
        <fullName evidence="9">ABC transporter permease</fullName>
    </submittedName>
</protein>
<keyword evidence="4 7" id="KW-0812">Transmembrane</keyword>
<dbReference type="PANTHER" id="PTHR43744">
    <property type="entry name" value="ABC TRANSPORTER PERMEASE PROTEIN MG189-RELATED-RELATED"/>
    <property type="match status" value="1"/>
</dbReference>
<accession>A0A2K2F3W1</accession>
<dbReference type="KEGG" id="cthd:CDO33_04720"/>